<gene>
    <name evidence="1" type="ORF">MARPO_0154s0042</name>
</gene>
<keyword evidence="2" id="KW-1185">Reference proteome</keyword>
<dbReference type="EMBL" id="KZ772824">
    <property type="protein sequence ID" value="PTQ28819.1"/>
    <property type="molecule type" value="Genomic_DNA"/>
</dbReference>
<protein>
    <submittedName>
        <fullName evidence="1">Uncharacterized protein</fullName>
    </submittedName>
</protein>
<evidence type="ECO:0000313" key="1">
    <source>
        <dbReference type="EMBL" id="PTQ28820.1"/>
    </source>
</evidence>
<dbReference type="AlphaFoldDB" id="A0A2R6W4Q0"/>
<dbReference type="EMBL" id="KZ772824">
    <property type="protein sequence ID" value="PTQ28820.1"/>
    <property type="molecule type" value="Genomic_DNA"/>
</dbReference>
<reference evidence="2" key="1">
    <citation type="journal article" date="2017" name="Cell">
        <title>Insights into land plant evolution garnered from the Marchantia polymorpha genome.</title>
        <authorList>
            <person name="Bowman J.L."/>
            <person name="Kohchi T."/>
            <person name="Yamato K.T."/>
            <person name="Jenkins J."/>
            <person name="Shu S."/>
            <person name="Ishizaki K."/>
            <person name="Yamaoka S."/>
            <person name="Nishihama R."/>
            <person name="Nakamura Y."/>
            <person name="Berger F."/>
            <person name="Adam C."/>
            <person name="Aki S.S."/>
            <person name="Althoff F."/>
            <person name="Araki T."/>
            <person name="Arteaga-Vazquez M.A."/>
            <person name="Balasubrmanian S."/>
            <person name="Barry K."/>
            <person name="Bauer D."/>
            <person name="Boehm C.R."/>
            <person name="Briginshaw L."/>
            <person name="Caballero-Perez J."/>
            <person name="Catarino B."/>
            <person name="Chen F."/>
            <person name="Chiyoda S."/>
            <person name="Chovatia M."/>
            <person name="Davies K.M."/>
            <person name="Delmans M."/>
            <person name="Demura T."/>
            <person name="Dierschke T."/>
            <person name="Dolan L."/>
            <person name="Dorantes-Acosta A.E."/>
            <person name="Eklund D.M."/>
            <person name="Florent S.N."/>
            <person name="Flores-Sandoval E."/>
            <person name="Fujiyama A."/>
            <person name="Fukuzawa H."/>
            <person name="Galik B."/>
            <person name="Grimanelli D."/>
            <person name="Grimwood J."/>
            <person name="Grossniklaus U."/>
            <person name="Hamada T."/>
            <person name="Haseloff J."/>
            <person name="Hetherington A.J."/>
            <person name="Higo A."/>
            <person name="Hirakawa Y."/>
            <person name="Hundley H.N."/>
            <person name="Ikeda Y."/>
            <person name="Inoue K."/>
            <person name="Inoue S.I."/>
            <person name="Ishida S."/>
            <person name="Jia Q."/>
            <person name="Kakita M."/>
            <person name="Kanazawa T."/>
            <person name="Kawai Y."/>
            <person name="Kawashima T."/>
            <person name="Kennedy M."/>
            <person name="Kinose K."/>
            <person name="Kinoshita T."/>
            <person name="Kohara Y."/>
            <person name="Koide E."/>
            <person name="Komatsu K."/>
            <person name="Kopischke S."/>
            <person name="Kubo M."/>
            <person name="Kyozuka J."/>
            <person name="Lagercrantz U."/>
            <person name="Lin S.S."/>
            <person name="Lindquist E."/>
            <person name="Lipzen A.M."/>
            <person name="Lu C.W."/>
            <person name="De Luna E."/>
            <person name="Martienssen R.A."/>
            <person name="Minamino N."/>
            <person name="Mizutani M."/>
            <person name="Mizutani M."/>
            <person name="Mochizuki N."/>
            <person name="Monte I."/>
            <person name="Mosher R."/>
            <person name="Nagasaki H."/>
            <person name="Nakagami H."/>
            <person name="Naramoto S."/>
            <person name="Nishitani K."/>
            <person name="Ohtani M."/>
            <person name="Okamoto T."/>
            <person name="Okumura M."/>
            <person name="Phillips J."/>
            <person name="Pollak B."/>
            <person name="Reinders A."/>
            <person name="Rovekamp M."/>
            <person name="Sano R."/>
            <person name="Sawa S."/>
            <person name="Schmid M.W."/>
            <person name="Shirakawa M."/>
            <person name="Solano R."/>
            <person name="Spunde A."/>
            <person name="Suetsugu N."/>
            <person name="Sugano S."/>
            <person name="Sugiyama A."/>
            <person name="Sun R."/>
            <person name="Suzuki Y."/>
            <person name="Takenaka M."/>
            <person name="Takezawa D."/>
            <person name="Tomogane H."/>
            <person name="Tsuzuki M."/>
            <person name="Ueda T."/>
            <person name="Umeda M."/>
            <person name="Ward J.M."/>
            <person name="Watanabe Y."/>
            <person name="Yazaki K."/>
            <person name="Yokoyama R."/>
            <person name="Yoshitake Y."/>
            <person name="Yotsui I."/>
            <person name="Zachgo S."/>
            <person name="Schmutz J."/>
        </authorList>
    </citation>
    <scope>NUCLEOTIDE SEQUENCE [LARGE SCALE GENOMIC DNA]</scope>
    <source>
        <strain evidence="2">Tak-1</strain>
    </source>
</reference>
<sequence>MKTGFVRRHWRRHARQVQPELIENQTLVSDCSGASRGEAALSPQWRSFAASALRFSALIIWKHFIAVPIASASPAPAPPPAPAPAPACRCPLSSVFDPRGRARPSATCLGAAPRPYPRSRARYYSTPFPYRPVAVSLSLSLSLGEHFGRKLKLVGRGRVCQPPLQFALIAVLLVQSEESPSLAPPRLASHHFLCSGEECSPRACIRCS</sequence>
<proteinExistence type="predicted"/>
<dbReference type="EMBL" id="KZ772824">
    <property type="protein sequence ID" value="PTQ28818.1"/>
    <property type="molecule type" value="Genomic_DNA"/>
</dbReference>
<reference evidence="1" key="2">
    <citation type="submission" date="2017-12" db="EMBL/GenBank/DDBJ databases">
        <title>WGS assembly of Marchantia polymorpha.</title>
        <authorList>
            <person name="Bowman J.L."/>
            <person name="Kohchi T."/>
            <person name="Yamato K.T."/>
            <person name="Jenkins J."/>
            <person name="Shu S."/>
            <person name="Ishizaki K."/>
            <person name="Yamaoka S."/>
            <person name="Nishihama R."/>
            <person name="Nakamura Y."/>
            <person name="Berger F."/>
            <person name="Adam C."/>
            <person name="Aki S.S."/>
            <person name="Althoff F."/>
            <person name="Araki T."/>
            <person name="Arteaga-Vazquez M.A."/>
            <person name="Balasubrmanian S."/>
            <person name="Bauer D."/>
            <person name="Boehm C.R."/>
            <person name="Briginshaw L."/>
            <person name="Caballero-Perez J."/>
            <person name="Catarino B."/>
            <person name="Chen F."/>
            <person name="Chiyoda S."/>
            <person name="Chovatia M."/>
            <person name="Davies K.M."/>
            <person name="Delmans M."/>
            <person name="Demura T."/>
            <person name="Dierschke T."/>
            <person name="Dolan L."/>
            <person name="Dorantes-Acosta A.E."/>
            <person name="Eklund D.M."/>
            <person name="Florent S.N."/>
            <person name="Flores-Sandoval E."/>
            <person name="Fujiyama A."/>
            <person name="Fukuzawa H."/>
            <person name="Galik B."/>
            <person name="Grimanelli D."/>
            <person name="Grimwood J."/>
            <person name="Grossniklaus U."/>
            <person name="Hamada T."/>
            <person name="Haseloff J."/>
            <person name="Hetherington A.J."/>
            <person name="Higo A."/>
            <person name="Hirakawa Y."/>
            <person name="Hundley H.N."/>
            <person name="Ikeda Y."/>
            <person name="Inoue K."/>
            <person name="Inoue S."/>
            <person name="Ishida S."/>
            <person name="Jia Q."/>
            <person name="Kakita M."/>
            <person name="Kanazawa T."/>
            <person name="Kawai Y."/>
            <person name="Kawashima T."/>
            <person name="Kennedy M."/>
            <person name="Kinose K."/>
            <person name="Kinoshita T."/>
            <person name="Kohara Y."/>
            <person name="Koide E."/>
            <person name="Komatsu K."/>
            <person name="Kopischke S."/>
            <person name="Kubo M."/>
            <person name="Kyozuka J."/>
            <person name="Lagercrantz U."/>
            <person name="Lin S.S."/>
            <person name="Lindquist E."/>
            <person name="Lipzen A.M."/>
            <person name="Lu C."/>
            <person name="Luna E.D."/>
            <person name="Martienssen R.A."/>
            <person name="Minamino N."/>
            <person name="Mizutani M."/>
            <person name="Mizutani M."/>
            <person name="Mochizuki N."/>
            <person name="Monte I."/>
            <person name="Mosher R."/>
            <person name="Nagasaki H."/>
            <person name="Nakagami H."/>
            <person name="Naramoto S."/>
            <person name="Nishitani K."/>
            <person name="Ohtani M."/>
            <person name="Okamoto T."/>
            <person name="Okumura M."/>
            <person name="Phillips J."/>
            <person name="Pollak B."/>
            <person name="Reinders A."/>
            <person name="Roevekamp M."/>
            <person name="Sano R."/>
            <person name="Sawa S."/>
            <person name="Schmid M.W."/>
            <person name="Shirakawa M."/>
            <person name="Solano R."/>
            <person name="Spunde A."/>
            <person name="Suetsugu N."/>
            <person name="Sugano S."/>
            <person name="Sugiyama A."/>
            <person name="Sun R."/>
            <person name="Suzuki Y."/>
            <person name="Takenaka M."/>
            <person name="Takezawa D."/>
            <person name="Tomogane H."/>
            <person name="Tsuzuki M."/>
            <person name="Ueda T."/>
            <person name="Umeda M."/>
            <person name="Ward J.M."/>
            <person name="Watanabe Y."/>
            <person name="Yazaki K."/>
            <person name="Yokoyama R."/>
            <person name="Yoshitake Y."/>
            <person name="Yotsui I."/>
            <person name="Zachgo S."/>
            <person name="Schmutz J."/>
        </authorList>
    </citation>
    <scope>NUCLEOTIDE SEQUENCE [LARGE SCALE GENOMIC DNA]</scope>
    <source>
        <strain evidence="1">Tak-1</strain>
    </source>
</reference>
<dbReference type="OrthoDB" id="10628481at2759"/>
<dbReference type="Proteomes" id="UP000244005">
    <property type="component" value="Unassembled WGS sequence"/>
</dbReference>
<organism evidence="1 2">
    <name type="scientific">Marchantia polymorpha</name>
    <name type="common">Common liverwort</name>
    <name type="synonym">Marchantia aquatica</name>
    <dbReference type="NCBI Taxonomy" id="3197"/>
    <lineage>
        <taxon>Eukaryota</taxon>
        <taxon>Viridiplantae</taxon>
        <taxon>Streptophyta</taxon>
        <taxon>Embryophyta</taxon>
        <taxon>Marchantiophyta</taxon>
        <taxon>Marchantiopsida</taxon>
        <taxon>Marchantiidae</taxon>
        <taxon>Marchantiales</taxon>
        <taxon>Marchantiaceae</taxon>
        <taxon>Marchantia</taxon>
    </lineage>
</organism>
<name>A0A2R6W4Q0_MARPO</name>
<evidence type="ECO:0000313" key="2">
    <source>
        <dbReference type="Proteomes" id="UP000244005"/>
    </source>
</evidence>
<accession>A0A2R6W4Q0</accession>